<dbReference type="GO" id="GO:0017004">
    <property type="term" value="P:cytochrome complex assembly"/>
    <property type="evidence" value="ECO:0007669"/>
    <property type="project" value="UniProtKB-KW"/>
</dbReference>
<name>A0A5Q0Q8X7_9SPHI</name>
<keyword evidence="2" id="KW-0201">Cytochrome c-type biogenesis</keyword>
<accession>A0A5Q0Q8X7</accession>
<dbReference type="AlphaFoldDB" id="A0A5Q0Q8X7"/>
<proteinExistence type="predicted"/>
<dbReference type="GO" id="GO:0030313">
    <property type="term" value="C:cell envelope"/>
    <property type="evidence" value="ECO:0007669"/>
    <property type="project" value="UniProtKB-SubCell"/>
</dbReference>
<comment type="subcellular location">
    <subcellularLocation>
        <location evidence="1">Cell envelope</location>
    </subcellularLocation>
</comment>
<feature type="domain" description="Thioredoxin" evidence="5">
    <location>
        <begin position="238"/>
        <end position="380"/>
    </location>
</feature>
<organism evidence="6 7">
    <name type="scientific">Sphingobacterium zhuxiongii</name>
    <dbReference type="NCBI Taxonomy" id="2662364"/>
    <lineage>
        <taxon>Bacteria</taxon>
        <taxon>Pseudomonadati</taxon>
        <taxon>Bacteroidota</taxon>
        <taxon>Sphingobacteriia</taxon>
        <taxon>Sphingobacteriales</taxon>
        <taxon>Sphingobacteriaceae</taxon>
        <taxon>Sphingobacterium</taxon>
    </lineage>
</organism>
<dbReference type="GO" id="GO:0016209">
    <property type="term" value="F:antioxidant activity"/>
    <property type="evidence" value="ECO:0007669"/>
    <property type="project" value="InterPro"/>
</dbReference>
<gene>
    <name evidence="6" type="ORF">GFH32_08725</name>
</gene>
<dbReference type="EMBL" id="CP045652">
    <property type="protein sequence ID" value="QGA26405.1"/>
    <property type="molecule type" value="Genomic_DNA"/>
</dbReference>
<dbReference type="RefSeq" id="WP_153511241.1">
    <property type="nucleotide sequence ID" value="NZ_CP045652.1"/>
</dbReference>
<dbReference type="InterPro" id="IPR036249">
    <property type="entry name" value="Thioredoxin-like_sf"/>
</dbReference>
<dbReference type="Proteomes" id="UP000326921">
    <property type="component" value="Chromosome"/>
</dbReference>
<dbReference type="Gene3D" id="3.40.30.10">
    <property type="entry name" value="Glutaredoxin"/>
    <property type="match status" value="1"/>
</dbReference>
<evidence type="ECO:0000256" key="2">
    <source>
        <dbReference type="ARBA" id="ARBA00022748"/>
    </source>
</evidence>
<dbReference type="Pfam" id="PF00578">
    <property type="entry name" value="AhpC-TSA"/>
    <property type="match status" value="1"/>
</dbReference>
<dbReference type="InterPro" id="IPR013766">
    <property type="entry name" value="Thioredoxin_domain"/>
</dbReference>
<dbReference type="InterPro" id="IPR050553">
    <property type="entry name" value="Thioredoxin_ResA/DsbE_sf"/>
</dbReference>
<evidence type="ECO:0000259" key="5">
    <source>
        <dbReference type="PROSITE" id="PS51352"/>
    </source>
</evidence>
<dbReference type="PANTHER" id="PTHR42852:SF6">
    <property type="entry name" value="THIOL:DISULFIDE INTERCHANGE PROTEIN DSBE"/>
    <property type="match status" value="1"/>
</dbReference>
<dbReference type="KEGG" id="sphe:GFH32_08725"/>
<keyword evidence="3" id="KW-1015">Disulfide bond</keyword>
<reference evidence="6 7" key="1">
    <citation type="submission" date="2019-10" db="EMBL/GenBank/DDBJ databases">
        <authorList>
            <person name="Dong K."/>
        </authorList>
    </citation>
    <scope>NUCLEOTIDE SEQUENCE [LARGE SCALE GENOMIC DNA]</scope>
    <source>
        <strain evidence="7">dk4302</strain>
    </source>
</reference>
<keyword evidence="4" id="KW-0676">Redox-active center</keyword>
<evidence type="ECO:0000313" key="7">
    <source>
        <dbReference type="Proteomes" id="UP000326921"/>
    </source>
</evidence>
<dbReference type="PROSITE" id="PS51352">
    <property type="entry name" value="THIOREDOXIN_2"/>
    <property type="match status" value="1"/>
</dbReference>
<dbReference type="SUPFAM" id="SSF52833">
    <property type="entry name" value="Thioredoxin-like"/>
    <property type="match status" value="1"/>
</dbReference>
<evidence type="ECO:0000256" key="1">
    <source>
        <dbReference type="ARBA" id="ARBA00004196"/>
    </source>
</evidence>
<dbReference type="InterPro" id="IPR017937">
    <property type="entry name" value="Thioredoxin_CS"/>
</dbReference>
<protein>
    <submittedName>
        <fullName evidence="6">Redoxin domain-containing protein</fullName>
    </submittedName>
</protein>
<dbReference type="PROSITE" id="PS00194">
    <property type="entry name" value="THIOREDOXIN_1"/>
    <property type="match status" value="1"/>
</dbReference>
<evidence type="ECO:0000313" key="6">
    <source>
        <dbReference type="EMBL" id="QGA26405.1"/>
    </source>
</evidence>
<dbReference type="GO" id="GO:0016491">
    <property type="term" value="F:oxidoreductase activity"/>
    <property type="evidence" value="ECO:0007669"/>
    <property type="project" value="InterPro"/>
</dbReference>
<evidence type="ECO:0000256" key="3">
    <source>
        <dbReference type="ARBA" id="ARBA00023157"/>
    </source>
</evidence>
<sequence length="383" mass="44290">MMKITVILPFLISLSFIFGTQVTQGQEAKSFIIKGKIDTIPNVQYPIFYSENKIEVWDSIKLDERSEFTYTAKIKEPTRLNFVILNNFNPQIVPTQLVYTLWVQPGELIDFRGHRNWLEGSKNNLYINPYQYSAQGAKLNESEFLRKEEREQAINDYEKATQRIINAGERSRILDSLDDKFIEEHPNNFISLYLLQSRLKGKDNLAKITAQYASLSPALQQSPTGKFIDKQLKILPNLGIGKTLPDFEVTDINGKQVKLSDFRGKYVLVDFWASWCAPCRKEFPFLRELYKTHHMQAFDILGVSIDESVEEWKKASQEESLIWTNTCSPGDLNSELYRLFNLNGVPDNFLLDPDGKIIARNLRAENLKMTLEQIFNAKQPTKR</sequence>
<evidence type="ECO:0000256" key="4">
    <source>
        <dbReference type="ARBA" id="ARBA00023284"/>
    </source>
</evidence>
<dbReference type="CDD" id="cd02966">
    <property type="entry name" value="TlpA_like_family"/>
    <property type="match status" value="1"/>
</dbReference>
<keyword evidence="7" id="KW-1185">Reference proteome</keyword>
<dbReference type="PANTHER" id="PTHR42852">
    <property type="entry name" value="THIOL:DISULFIDE INTERCHANGE PROTEIN DSBE"/>
    <property type="match status" value="1"/>
</dbReference>
<dbReference type="InterPro" id="IPR000866">
    <property type="entry name" value="AhpC/TSA"/>
</dbReference>